<evidence type="ECO:0000256" key="2">
    <source>
        <dbReference type="SAM" id="MobiDB-lite"/>
    </source>
</evidence>
<dbReference type="PANTHER" id="PTHR11206">
    <property type="entry name" value="MULTIDRUG RESISTANCE PROTEIN"/>
    <property type="match status" value="1"/>
</dbReference>
<keyword evidence="3" id="KW-0812">Transmembrane</keyword>
<comment type="caution">
    <text evidence="4">The sequence shown here is derived from an EMBL/GenBank/DDBJ whole genome shotgun (WGS) entry which is preliminary data.</text>
</comment>
<evidence type="ECO:0000313" key="4">
    <source>
        <dbReference type="EMBL" id="KAJ8431106.1"/>
    </source>
</evidence>
<keyword evidence="5" id="KW-1185">Reference proteome</keyword>
<dbReference type="GO" id="GO:0042910">
    <property type="term" value="F:xenobiotic transmembrane transporter activity"/>
    <property type="evidence" value="ECO:0007669"/>
    <property type="project" value="InterPro"/>
</dbReference>
<reference evidence="4" key="1">
    <citation type="submission" date="2022-04" db="EMBL/GenBank/DDBJ databases">
        <title>Carnegiea gigantea Genome sequencing and assembly v2.</title>
        <authorList>
            <person name="Copetti D."/>
            <person name="Sanderson M.J."/>
            <person name="Burquez A."/>
            <person name="Wojciechowski M.F."/>
        </authorList>
    </citation>
    <scope>NUCLEOTIDE SEQUENCE</scope>
    <source>
        <strain evidence="4">SGP5-SGP5p</strain>
        <tissue evidence="4">Aerial part</tissue>
    </source>
</reference>
<dbReference type="OrthoDB" id="2126698at2759"/>
<organism evidence="4 5">
    <name type="scientific">Carnegiea gigantea</name>
    <dbReference type="NCBI Taxonomy" id="171969"/>
    <lineage>
        <taxon>Eukaryota</taxon>
        <taxon>Viridiplantae</taxon>
        <taxon>Streptophyta</taxon>
        <taxon>Embryophyta</taxon>
        <taxon>Tracheophyta</taxon>
        <taxon>Spermatophyta</taxon>
        <taxon>Magnoliopsida</taxon>
        <taxon>eudicotyledons</taxon>
        <taxon>Gunneridae</taxon>
        <taxon>Pentapetalae</taxon>
        <taxon>Caryophyllales</taxon>
        <taxon>Cactineae</taxon>
        <taxon>Cactaceae</taxon>
        <taxon>Cactoideae</taxon>
        <taxon>Echinocereeae</taxon>
        <taxon>Carnegiea</taxon>
    </lineage>
</organism>
<feature type="region of interest" description="Disordered" evidence="2">
    <location>
        <begin position="1"/>
        <end position="22"/>
    </location>
</feature>
<dbReference type="GO" id="GO:0016020">
    <property type="term" value="C:membrane"/>
    <property type="evidence" value="ECO:0007669"/>
    <property type="project" value="InterPro"/>
</dbReference>
<dbReference type="AlphaFoldDB" id="A0A9Q1JUD0"/>
<sequence>MENETPLLRSKEEEEEEDGQQHVGLTKEFYSLGALTQTFAGFVGDLELAAVSVENSVIANLAFGVMLGMSSALETLCGQAFGAGNLSMLGVYMQRSWIILLFTSLLLTPLYIYSPPILRLFGETEEISQAAGEFALWMIPQLFAYAFNFPIQKFLQAQRKVLVMAWMSALVLVMHAALSWLFMLKWGWGLVGAAVMLNTSWWLIVSLQCIYILITKSDGAWSGFSWLAFYDLWGFVKLSLASGLGNLVLDGSGRDHRSSSQPFDICRCYLYLHEPRRMGYNDCIWFQCCYQCTSIKRTRSWQLSTSQDLCACSFRDFGGYRICHLHSSACNQRLVSLPFHCKRRCGSRNNKAFGHVGMHSPTQQPSASSVRQVICNSELSHES</sequence>
<feature type="transmembrane region" description="Helical" evidence="3">
    <location>
        <begin position="188"/>
        <end position="214"/>
    </location>
</feature>
<feature type="transmembrane region" description="Helical" evidence="3">
    <location>
        <begin position="163"/>
        <end position="182"/>
    </location>
</feature>
<comment type="similarity">
    <text evidence="1">Belongs to the multi antimicrobial extrusion (MATE) (TC 2.A.66.1) family.</text>
</comment>
<feature type="transmembrane region" description="Helical" evidence="3">
    <location>
        <begin position="97"/>
        <end position="114"/>
    </location>
</feature>
<dbReference type="Proteomes" id="UP001153076">
    <property type="component" value="Unassembled WGS sequence"/>
</dbReference>
<proteinExistence type="inferred from homology"/>
<feature type="transmembrane region" description="Helical" evidence="3">
    <location>
        <begin position="226"/>
        <end position="249"/>
    </location>
</feature>
<feature type="transmembrane region" description="Helical" evidence="3">
    <location>
        <begin position="134"/>
        <end position="151"/>
    </location>
</feature>
<dbReference type="EMBL" id="JAKOGI010000720">
    <property type="protein sequence ID" value="KAJ8431106.1"/>
    <property type="molecule type" value="Genomic_DNA"/>
</dbReference>
<keyword evidence="3" id="KW-0472">Membrane</keyword>
<evidence type="ECO:0000256" key="3">
    <source>
        <dbReference type="SAM" id="Phobius"/>
    </source>
</evidence>
<dbReference type="GO" id="GO:0015297">
    <property type="term" value="F:antiporter activity"/>
    <property type="evidence" value="ECO:0007669"/>
    <property type="project" value="InterPro"/>
</dbReference>
<dbReference type="Pfam" id="PF01554">
    <property type="entry name" value="MatE"/>
    <property type="match status" value="1"/>
</dbReference>
<keyword evidence="3" id="KW-1133">Transmembrane helix</keyword>
<dbReference type="InterPro" id="IPR002528">
    <property type="entry name" value="MATE_fam"/>
</dbReference>
<evidence type="ECO:0000256" key="1">
    <source>
        <dbReference type="ARBA" id="ARBA00010199"/>
    </source>
</evidence>
<accession>A0A9Q1JUD0</accession>
<evidence type="ECO:0000313" key="5">
    <source>
        <dbReference type="Proteomes" id="UP001153076"/>
    </source>
</evidence>
<name>A0A9Q1JUD0_9CARY</name>
<gene>
    <name evidence="4" type="ORF">Cgig2_027413</name>
</gene>
<protein>
    <submittedName>
        <fullName evidence="4">Uncharacterized protein</fullName>
    </submittedName>
</protein>